<evidence type="ECO:0000256" key="10">
    <source>
        <dbReference type="ARBA" id="ARBA00023098"/>
    </source>
</evidence>
<dbReference type="GO" id="GO:0006633">
    <property type="term" value="P:fatty acid biosynthetic process"/>
    <property type="evidence" value="ECO:0007669"/>
    <property type="project" value="TreeGrafter"/>
</dbReference>
<dbReference type="OrthoDB" id="3261737at2759"/>
<dbReference type="EC" id="2.3.3.8" evidence="2"/>
<keyword evidence="4" id="KW-0444">Lipid biosynthesis</keyword>
<keyword evidence="6" id="KW-0479">Metal-binding</keyword>
<dbReference type="Gene3D" id="3.40.50.720">
    <property type="entry name" value="NAD(P)-binding Rossmann-like Domain"/>
    <property type="match status" value="1"/>
</dbReference>
<evidence type="ECO:0000256" key="8">
    <source>
        <dbReference type="ARBA" id="ARBA00022840"/>
    </source>
</evidence>
<keyword evidence="5" id="KW-0808">Transferase</keyword>
<proteinExistence type="predicted"/>
<dbReference type="Gene3D" id="3.40.50.261">
    <property type="entry name" value="Succinyl-CoA synthetase domains"/>
    <property type="match status" value="1"/>
</dbReference>
<keyword evidence="9" id="KW-0460">Magnesium</keyword>
<dbReference type="EMBL" id="AJWJ01000002">
    <property type="protein sequence ID" value="KAF2078602.1"/>
    <property type="molecule type" value="Genomic_DNA"/>
</dbReference>
<dbReference type="InterPro" id="IPR002020">
    <property type="entry name" value="Citrate_synthase"/>
</dbReference>
<evidence type="ECO:0000256" key="2">
    <source>
        <dbReference type="ARBA" id="ARBA00012639"/>
    </source>
</evidence>
<dbReference type="SUPFAM" id="SSF48256">
    <property type="entry name" value="Citrate synthase"/>
    <property type="match status" value="1"/>
</dbReference>
<dbReference type="InterPro" id="IPR033847">
    <property type="entry name" value="Citrt_syn/SCS-alpha_CS"/>
</dbReference>
<dbReference type="GO" id="GO:0046872">
    <property type="term" value="F:metal ion binding"/>
    <property type="evidence" value="ECO:0007669"/>
    <property type="project" value="UniProtKB-KW"/>
</dbReference>
<dbReference type="PANTHER" id="PTHR23118:SF42">
    <property type="entry name" value="ATP-CITRATE SYNTHASE"/>
    <property type="match status" value="1"/>
</dbReference>
<keyword evidence="8" id="KW-0067">ATP-binding</keyword>
<reference evidence="13" key="1">
    <citation type="submission" date="2020-01" db="EMBL/GenBank/DDBJ databases">
        <title>Development of genomics and gene disruption for Polysphondylium violaceum indicates a role for the polyketide synthase stlB in stalk morphogenesis.</title>
        <authorList>
            <person name="Narita B."/>
            <person name="Kawabe Y."/>
            <person name="Kin K."/>
            <person name="Saito T."/>
            <person name="Gibbs R."/>
            <person name="Kuspa A."/>
            <person name="Muzny D."/>
            <person name="Queller D."/>
            <person name="Richards S."/>
            <person name="Strassman J."/>
            <person name="Sucgang R."/>
            <person name="Worley K."/>
            <person name="Schaap P."/>
        </authorList>
    </citation>
    <scope>NUCLEOTIDE SEQUENCE</scope>
    <source>
        <strain evidence="13">QSvi11</strain>
    </source>
</reference>
<evidence type="ECO:0000256" key="1">
    <source>
        <dbReference type="ARBA" id="ARBA00004496"/>
    </source>
</evidence>
<dbReference type="InterPro" id="IPR016102">
    <property type="entry name" value="Succinyl-CoA_synth-like"/>
</dbReference>
<comment type="subcellular location">
    <subcellularLocation>
        <location evidence="1">Cytoplasm</location>
    </subcellularLocation>
</comment>
<evidence type="ECO:0000256" key="6">
    <source>
        <dbReference type="ARBA" id="ARBA00022723"/>
    </source>
</evidence>
<dbReference type="SUPFAM" id="SSF51735">
    <property type="entry name" value="NAD(P)-binding Rossmann-fold domains"/>
    <property type="match status" value="1"/>
</dbReference>
<dbReference type="InterPro" id="IPR017866">
    <property type="entry name" value="Succ-CoA_synthase_bsu_CS"/>
</dbReference>
<dbReference type="Pfam" id="PF00285">
    <property type="entry name" value="Citrate_synt"/>
    <property type="match status" value="1"/>
</dbReference>
<dbReference type="PROSITE" id="PS01217">
    <property type="entry name" value="SUCCINYL_COA_LIG_3"/>
    <property type="match status" value="1"/>
</dbReference>
<gene>
    <name evidence="13" type="ORF">CYY_000102</name>
</gene>
<accession>A0A8J4V9C0</accession>
<feature type="domain" description="ATP-citrate synthase/succinyl-CoA ligase C-terminal" evidence="12">
    <location>
        <begin position="200"/>
        <end position="325"/>
    </location>
</feature>
<name>A0A8J4V9C0_9MYCE</name>
<dbReference type="GO" id="GO:0005829">
    <property type="term" value="C:cytosol"/>
    <property type="evidence" value="ECO:0007669"/>
    <property type="project" value="TreeGrafter"/>
</dbReference>
<evidence type="ECO:0000256" key="5">
    <source>
        <dbReference type="ARBA" id="ARBA00022679"/>
    </source>
</evidence>
<dbReference type="InterPro" id="IPR005811">
    <property type="entry name" value="SUCC_ACL_C"/>
</dbReference>
<keyword evidence="3" id="KW-0963">Cytoplasm</keyword>
<dbReference type="FunFam" id="3.40.50.261:FF:000003">
    <property type="entry name" value="ATP-citrate synthase subunit"/>
    <property type="match status" value="1"/>
</dbReference>
<sequence length="636" mass="68974">MTGSIPSENKQQVDNSLKTSSNNKKMTLPARLFTKQSQALIYNYKEAAVQRMLDFDNVSQRDTPSVAGLIHPGSDGGFYKAFFGFKELVIPVYNTVSEACKQNPNADVFLNFASHRSAYQSSLAALKEPSIRTVVIIAEGVPENEARALLSMAKKNGKVIIGPATVGGIQAGCFKIGNTAGTIDNILACKLYRSGSVGFVSKSGGLSNEMYNVLSRCTDGIYEGIAIGGDSFPGSTLTDHVLRYEKLPEVKMIVVLGELGGWDEYGIVDALKRGEITKPICCWVSGTVAKIFPTEVQFGHAGAKSGGETESAEAKNGALKKAGAVVPTSFEDFANVIAETYAKLEASGLVKPIEEPTPPELPLDFKTAVKAGKVRKPTSIISTICDDRGDELTYNGVPISEVCKEEYVLGDVIGLLWFKRKLPSYASRFIEMCLKLVADHGPCVSGAHNTIVAARAGKDLVSSLVSGLLTIGPRFGGAIDDSARVFKDAIDRNLTPEQLVEGMKSKGKRIPGIGHLIKSADDIDKRVVILKQYAKTHFSSSKYLEYALEVEKYTLQKANNLILNVDGCIGVLFLDLLHSCDLFTKEEIKEIIDVGYLNGFFVVGRSIGLIGHALDQKRMRQPLYRHPYDDVLYASD</sequence>
<evidence type="ECO:0000256" key="11">
    <source>
        <dbReference type="SAM" id="MobiDB-lite"/>
    </source>
</evidence>
<dbReference type="InterPro" id="IPR016143">
    <property type="entry name" value="Citrate_synth-like_sm_a-sub"/>
</dbReference>
<evidence type="ECO:0000313" key="14">
    <source>
        <dbReference type="Proteomes" id="UP000695562"/>
    </source>
</evidence>
<dbReference type="PRINTS" id="PR01798">
    <property type="entry name" value="SCOASYNTHASE"/>
</dbReference>
<dbReference type="Proteomes" id="UP000695562">
    <property type="component" value="Unassembled WGS sequence"/>
</dbReference>
<evidence type="ECO:0000313" key="13">
    <source>
        <dbReference type="EMBL" id="KAF2078602.1"/>
    </source>
</evidence>
<dbReference type="PANTHER" id="PTHR23118">
    <property type="entry name" value="ATP-CITRATE SYNTHASE"/>
    <property type="match status" value="1"/>
</dbReference>
<dbReference type="Gene3D" id="1.10.230.10">
    <property type="entry name" value="Cytochrome P450-Terp, domain 2"/>
    <property type="match status" value="1"/>
</dbReference>
<evidence type="ECO:0000259" key="12">
    <source>
        <dbReference type="Pfam" id="PF00549"/>
    </source>
</evidence>
<dbReference type="AlphaFoldDB" id="A0A8J4V9C0"/>
<dbReference type="CDD" id="cd06100">
    <property type="entry name" value="CCL_ACL-C"/>
    <property type="match status" value="1"/>
</dbReference>
<dbReference type="GO" id="GO:0003878">
    <property type="term" value="F:ATP citrate synthase activity"/>
    <property type="evidence" value="ECO:0007669"/>
    <property type="project" value="UniProtKB-EC"/>
</dbReference>
<dbReference type="GO" id="GO:0005524">
    <property type="term" value="F:ATP binding"/>
    <property type="evidence" value="ECO:0007669"/>
    <property type="project" value="UniProtKB-KW"/>
</dbReference>
<evidence type="ECO:0000256" key="7">
    <source>
        <dbReference type="ARBA" id="ARBA00022741"/>
    </source>
</evidence>
<comment type="caution">
    <text evidence="13">The sequence shown here is derived from an EMBL/GenBank/DDBJ whole genome shotgun (WGS) entry which is preliminary data.</text>
</comment>
<evidence type="ECO:0000256" key="4">
    <source>
        <dbReference type="ARBA" id="ARBA00022516"/>
    </source>
</evidence>
<evidence type="ECO:0000256" key="3">
    <source>
        <dbReference type="ARBA" id="ARBA00022490"/>
    </source>
</evidence>
<dbReference type="InterPro" id="IPR017440">
    <property type="entry name" value="Cit_synth/succinyl-CoA_lig_AS"/>
</dbReference>
<dbReference type="Pfam" id="PF00549">
    <property type="entry name" value="Ligase_CoA"/>
    <property type="match status" value="1"/>
</dbReference>
<keyword evidence="7" id="KW-0547">Nucleotide-binding</keyword>
<organism evidence="13 14">
    <name type="scientific">Polysphondylium violaceum</name>
    <dbReference type="NCBI Taxonomy" id="133409"/>
    <lineage>
        <taxon>Eukaryota</taxon>
        <taxon>Amoebozoa</taxon>
        <taxon>Evosea</taxon>
        <taxon>Eumycetozoa</taxon>
        <taxon>Dictyostelia</taxon>
        <taxon>Dictyosteliales</taxon>
        <taxon>Dictyosteliaceae</taxon>
        <taxon>Polysphondylium</taxon>
    </lineage>
</organism>
<dbReference type="InterPro" id="IPR036969">
    <property type="entry name" value="Citrate_synthase_sf"/>
</dbReference>
<keyword evidence="10" id="KW-0443">Lipid metabolism</keyword>
<keyword evidence="14" id="KW-1185">Reference proteome</keyword>
<feature type="region of interest" description="Disordered" evidence="11">
    <location>
        <begin position="1"/>
        <end position="22"/>
    </location>
</feature>
<dbReference type="InterPro" id="IPR036291">
    <property type="entry name" value="NAD(P)-bd_dom_sf"/>
</dbReference>
<dbReference type="PROSITE" id="PS01216">
    <property type="entry name" value="SUCCINYL_COA_LIG_1"/>
    <property type="match status" value="1"/>
</dbReference>
<dbReference type="PROSITE" id="PS00399">
    <property type="entry name" value="SUCCINYL_COA_LIG_2"/>
    <property type="match status" value="1"/>
</dbReference>
<dbReference type="GO" id="GO:0006085">
    <property type="term" value="P:acetyl-CoA biosynthetic process"/>
    <property type="evidence" value="ECO:0007669"/>
    <property type="project" value="TreeGrafter"/>
</dbReference>
<evidence type="ECO:0000256" key="9">
    <source>
        <dbReference type="ARBA" id="ARBA00022842"/>
    </source>
</evidence>
<dbReference type="FunFam" id="3.40.50.720:FF:000136">
    <property type="entry name" value="ATP-citrate synthase beta chain protein"/>
    <property type="match status" value="1"/>
</dbReference>
<protein>
    <recommendedName>
        <fullName evidence="2">ATP citrate synthase</fullName>
        <ecNumber evidence="2">2.3.3.8</ecNumber>
    </recommendedName>
</protein>